<feature type="compositionally biased region" description="Basic residues" evidence="1">
    <location>
        <begin position="154"/>
        <end position="172"/>
    </location>
</feature>
<feature type="compositionally biased region" description="Low complexity" evidence="1">
    <location>
        <begin position="210"/>
        <end position="232"/>
    </location>
</feature>
<keyword evidence="3" id="KW-1185">Reference proteome</keyword>
<feature type="compositionally biased region" description="Basic and acidic residues" evidence="1">
    <location>
        <begin position="131"/>
        <end position="142"/>
    </location>
</feature>
<feature type="compositionally biased region" description="Pro residues" evidence="1">
    <location>
        <begin position="20"/>
        <end position="29"/>
    </location>
</feature>
<feature type="region of interest" description="Disordered" evidence="1">
    <location>
        <begin position="1"/>
        <end position="299"/>
    </location>
</feature>
<evidence type="ECO:0000256" key="1">
    <source>
        <dbReference type="SAM" id="MobiDB-lite"/>
    </source>
</evidence>
<name>A0A853BMF0_9ACTN</name>
<reference evidence="2 3" key="1">
    <citation type="submission" date="2020-07" db="EMBL/GenBank/DDBJ databases">
        <title>Sequencing the genomes of 1000 actinobacteria strains.</title>
        <authorList>
            <person name="Klenk H.-P."/>
        </authorList>
    </citation>
    <scope>NUCLEOTIDE SEQUENCE [LARGE SCALE GENOMIC DNA]</scope>
    <source>
        <strain evidence="2 3">DSM 45927</strain>
    </source>
</reference>
<gene>
    <name evidence="2" type="ORF">HNR12_002008</name>
</gene>
<protein>
    <submittedName>
        <fullName evidence="2">Uncharacterized protein</fullName>
    </submittedName>
</protein>
<dbReference type="Proteomes" id="UP000575985">
    <property type="component" value="Unassembled WGS sequence"/>
</dbReference>
<dbReference type="EMBL" id="JACCFO010000001">
    <property type="protein sequence ID" value="NYI95731.1"/>
    <property type="molecule type" value="Genomic_DNA"/>
</dbReference>
<organism evidence="2 3">
    <name type="scientific">Streptomonospora nanhaiensis</name>
    <dbReference type="NCBI Taxonomy" id="1323731"/>
    <lineage>
        <taxon>Bacteria</taxon>
        <taxon>Bacillati</taxon>
        <taxon>Actinomycetota</taxon>
        <taxon>Actinomycetes</taxon>
        <taxon>Streptosporangiales</taxon>
        <taxon>Nocardiopsidaceae</taxon>
        <taxon>Streptomonospora</taxon>
    </lineage>
</organism>
<accession>A0A853BMF0</accession>
<sequence length="299" mass="31563">MTRAASGGIAAGLDVEDPRPQPPPAPPRDQPADGGVGQPAVERLGTRDDPVLGRGEEVDGGGVRGVRHASSQARPAHVRQRQPDACGKPRARSSGGRGGARGAEPGRRSHRDWARGRRDLRVPTPGQVVTDAERNGPSRSRADPAIARRTMAAHPRRARLCRPRRRRFRRPRAAGETPPSNRGGRPGFPRALPPSRVGVRHRPCAPRPPHTTGDRPPTPTTRLTPWRRASPPLRAPPPPGTPRRRPCAPAPGGLGGRCGQRHIGPGSEGVSGGRGADDLSGPGSAGGGAVLRRKRGRCL</sequence>
<feature type="compositionally biased region" description="Basic and acidic residues" evidence="1">
    <location>
        <begin position="44"/>
        <end position="57"/>
    </location>
</feature>
<feature type="compositionally biased region" description="Basic and acidic residues" evidence="1">
    <location>
        <begin position="104"/>
        <end position="121"/>
    </location>
</feature>
<dbReference type="AlphaFoldDB" id="A0A853BMF0"/>
<evidence type="ECO:0000313" key="3">
    <source>
        <dbReference type="Proteomes" id="UP000575985"/>
    </source>
</evidence>
<evidence type="ECO:0000313" key="2">
    <source>
        <dbReference type="EMBL" id="NYI95731.1"/>
    </source>
</evidence>
<proteinExistence type="predicted"/>
<comment type="caution">
    <text evidence="2">The sequence shown here is derived from an EMBL/GenBank/DDBJ whole genome shotgun (WGS) entry which is preliminary data.</text>
</comment>